<feature type="region of interest" description="Disordered" evidence="1">
    <location>
        <begin position="23"/>
        <end position="99"/>
    </location>
</feature>
<feature type="compositionally biased region" description="Polar residues" evidence="1">
    <location>
        <begin position="59"/>
        <end position="72"/>
    </location>
</feature>
<comment type="caution">
    <text evidence="3">The sequence shown here is derived from an EMBL/GenBank/DDBJ whole genome shotgun (WGS) entry which is preliminary data.</text>
</comment>
<dbReference type="InterPro" id="IPR004875">
    <property type="entry name" value="DDE_SF_endonuclease_dom"/>
</dbReference>
<reference evidence="3 4" key="1">
    <citation type="journal article" date="2020" name="ISME J.">
        <title>Uncovering the hidden diversity of litter-decomposition mechanisms in mushroom-forming fungi.</title>
        <authorList>
            <person name="Floudas D."/>
            <person name="Bentzer J."/>
            <person name="Ahren D."/>
            <person name="Johansson T."/>
            <person name="Persson P."/>
            <person name="Tunlid A."/>
        </authorList>
    </citation>
    <scope>NUCLEOTIDE SEQUENCE [LARGE SCALE GENOMIC DNA]</scope>
    <source>
        <strain evidence="3 4">CBS 406.79</strain>
    </source>
</reference>
<accession>A0A8H5M4E0</accession>
<sequence length="782" mass="87110">MSDGERSAFEDAWLNRLIKAAKDASPKISKRKAGPSVSNMSYAIPSKKSKTDHCPSLPTPTLESSASQSVLSLQEPKPLSAPAPPLTPIPPSPQPTTRPVFLPLKLKQSKLTFTKDLQTEEEKEEARQQSIWKNNERQAEAEARVAAEQAQKKERERKLARDCQRRHRDRLRAGKEAKSDDSQCESDAEGDSHPAASTQVAAVSRAGYETWRESRNGTLGGAKQAKATRTNWFHPFLWPGINSAMQKAHWKASEAVKILQRDQPELYSHLHRGTVHKWVAKDRNQWSERTQKKIANHHELTGSGRSGALTKYPALVQEIQETLQSLCTSGLVVNTTLARSIMLGLIQGKHPEALTKHFQCTESFVRSFLQSVMNWTVRAGTRAAAHLPADADDLCERTYFRLVYCMKWEDIPPDLVINVDQQGIYVLPNATKTYHARGDKQVDLVAKDEKRAFTILVASTPTGEILPIQCVWSGKTDNSLPKPSAVGMDEALAEGFHFTVAASATSPRSHFSTLKTMKEWIRKILVPYIQSVIERDGLDKDQKAILYIDVYPVHISEPFRMFVFTEYPNIILIYVPGNCTGKYQPADVGIQRPLKHRIKAALFDWMAKEHQQQLLAGASPEDIRITTSIPKLCDASVAPLVSAYKFMQGPDGRDLIKKAWANSTTVKNQNLSIASLTSKQSHRALNGYLKIDKTLHEEISARCGKVFGLADESAIEADTDRHVDFDDDTDIPFEDVVNATFSGSAESEDGLTSAEVGEDMWAYNNSGEMWSTTRSLPILASD</sequence>
<dbReference type="Proteomes" id="UP000518752">
    <property type="component" value="Unassembled WGS sequence"/>
</dbReference>
<dbReference type="GO" id="GO:0003676">
    <property type="term" value="F:nucleic acid binding"/>
    <property type="evidence" value="ECO:0007669"/>
    <property type="project" value="InterPro"/>
</dbReference>
<feature type="domain" description="DDE-1" evidence="2">
    <location>
        <begin position="512"/>
        <end position="612"/>
    </location>
</feature>
<organism evidence="3 4">
    <name type="scientific">Collybiopsis confluens</name>
    <dbReference type="NCBI Taxonomy" id="2823264"/>
    <lineage>
        <taxon>Eukaryota</taxon>
        <taxon>Fungi</taxon>
        <taxon>Dikarya</taxon>
        <taxon>Basidiomycota</taxon>
        <taxon>Agaricomycotina</taxon>
        <taxon>Agaricomycetes</taxon>
        <taxon>Agaricomycetidae</taxon>
        <taxon>Agaricales</taxon>
        <taxon>Marasmiineae</taxon>
        <taxon>Omphalotaceae</taxon>
        <taxon>Collybiopsis</taxon>
    </lineage>
</organism>
<feature type="compositionally biased region" description="Basic and acidic residues" evidence="1">
    <location>
        <begin position="117"/>
        <end position="127"/>
    </location>
</feature>
<protein>
    <recommendedName>
        <fullName evidence="2">DDE-1 domain-containing protein</fullName>
    </recommendedName>
</protein>
<evidence type="ECO:0000259" key="2">
    <source>
        <dbReference type="Pfam" id="PF03184"/>
    </source>
</evidence>
<evidence type="ECO:0000256" key="1">
    <source>
        <dbReference type="SAM" id="MobiDB-lite"/>
    </source>
</evidence>
<dbReference type="AlphaFoldDB" id="A0A8H5M4E0"/>
<keyword evidence="4" id="KW-1185">Reference proteome</keyword>
<evidence type="ECO:0000313" key="3">
    <source>
        <dbReference type="EMBL" id="KAF5380286.1"/>
    </source>
</evidence>
<feature type="region of interest" description="Disordered" evidence="1">
    <location>
        <begin position="117"/>
        <end position="204"/>
    </location>
</feature>
<dbReference type="Pfam" id="PF03184">
    <property type="entry name" value="DDE_1"/>
    <property type="match status" value="1"/>
</dbReference>
<evidence type="ECO:0000313" key="4">
    <source>
        <dbReference type="Proteomes" id="UP000518752"/>
    </source>
</evidence>
<name>A0A8H5M4E0_9AGAR</name>
<dbReference type="OrthoDB" id="3257623at2759"/>
<gene>
    <name evidence="3" type="ORF">D9757_007974</name>
</gene>
<dbReference type="EMBL" id="JAACJN010000064">
    <property type="protein sequence ID" value="KAF5380286.1"/>
    <property type="molecule type" value="Genomic_DNA"/>
</dbReference>
<feature type="compositionally biased region" description="Pro residues" evidence="1">
    <location>
        <begin position="79"/>
        <end position="96"/>
    </location>
</feature>
<proteinExistence type="predicted"/>
<feature type="compositionally biased region" description="Basic and acidic residues" evidence="1">
    <location>
        <begin position="134"/>
        <end position="163"/>
    </location>
</feature>
<feature type="compositionally biased region" description="Basic and acidic residues" evidence="1">
    <location>
        <begin position="171"/>
        <end position="181"/>
    </location>
</feature>